<dbReference type="InterPro" id="IPR048868">
    <property type="entry name" value="OGG-like_put"/>
</dbReference>
<accession>A0ABT1PK80</accession>
<dbReference type="Pfam" id="PF21790">
    <property type="entry name" value="OGG"/>
    <property type="match status" value="1"/>
</dbReference>
<reference evidence="2 3" key="1">
    <citation type="submission" date="2022-06" db="EMBL/GenBank/DDBJ databases">
        <title>Draft genome sequence of type strain Streptomyces rubrisoli DSM 42083.</title>
        <authorList>
            <person name="Duangmal K."/>
            <person name="Klaysubun C."/>
        </authorList>
    </citation>
    <scope>NUCLEOTIDE SEQUENCE [LARGE SCALE GENOMIC DNA]</scope>
    <source>
        <strain evidence="2 3">DSM 42083</strain>
    </source>
</reference>
<organism evidence="2 3">
    <name type="scientific">Streptantibioticus rubrisoli</name>
    <dbReference type="NCBI Taxonomy" id="1387313"/>
    <lineage>
        <taxon>Bacteria</taxon>
        <taxon>Bacillati</taxon>
        <taxon>Actinomycetota</taxon>
        <taxon>Actinomycetes</taxon>
        <taxon>Kitasatosporales</taxon>
        <taxon>Streptomycetaceae</taxon>
        <taxon>Streptantibioticus</taxon>
    </lineage>
</organism>
<feature type="compositionally biased region" description="Basic and acidic residues" evidence="1">
    <location>
        <begin position="237"/>
        <end position="254"/>
    </location>
</feature>
<feature type="region of interest" description="Disordered" evidence="1">
    <location>
        <begin position="226"/>
        <end position="254"/>
    </location>
</feature>
<dbReference type="EMBL" id="JANFNH010000048">
    <property type="protein sequence ID" value="MCQ4045773.1"/>
    <property type="molecule type" value="Genomic_DNA"/>
</dbReference>
<gene>
    <name evidence="2" type="ORF">NON19_28005</name>
</gene>
<evidence type="ECO:0000256" key="1">
    <source>
        <dbReference type="SAM" id="MobiDB-lite"/>
    </source>
</evidence>
<name>A0ABT1PK80_9ACTN</name>
<comment type="caution">
    <text evidence="2">The sequence shown here is derived from an EMBL/GenBank/DDBJ whole genome shotgun (WGS) entry which is preliminary data.</text>
</comment>
<dbReference type="RefSeq" id="WP_255931921.1">
    <property type="nucleotide sequence ID" value="NZ_JANFNH010000048.1"/>
</dbReference>
<keyword evidence="3" id="KW-1185">Reference proteome</keyword>
<dbReference type="Proteomes" id="UP001206206">
    <property type="component" value="Unassembled WGS sequence"/>
</dbReference>
<proteinExistence type="predicted"/>
<evidence type="ECO:0000313" key="3">
    <source>
        <dbReference type="Proteomes" id="UP001206206"/>
    </source>
</evidence>
<evidence type="ECO:0000313" key="2">
    <source>
        <dbReference type="EMBL" id="MCQ4045773.1"/>
    </source>
</evidence>
<sequence length="254" mass="28796">MEQLQRLVVRYGECRQKPVRLRPKTWRPWLEPHGAARVLSLGTECSIGPRGDRLITRDDLATLRVRADGNPDGLRDLFVAVMIWGSGTSNGHGPRYTCRALSDSRMTQVLETTRKSVQAGELSSAYSQFTLNGVGRSFFTKWFAAVDPRDSECERALILDARVFRSLIALGWYSRKAAGTRRWPTRYATYVSTMHGWARRLGVSADRLEWLLFYLNGRVDAASEPCSSRAASAAHPAQEDKESIRPREERQHDR</sequence>
<protein>
    <submittedName>
        <fullName evidence="2">Uncharacterized protein</fullName>
    </submittedName>
</protein>